<proteinExistence type="predicted"/>
<protein>
    <recommendedName>
        <fullName evidence="3">Mannose-6-phosphate isomerase, cupin superfamily</fullName>
    </recommendedName>
</protein>
<dbReference type="EMBL" id="JACJQY010000051">
    <property type="protein sequence ID" value="MBD2319425.1"/>
    <property type="molecule type" value="Genomic_DNA"/>
</dbReference>
<name>A0ABR8CHA0_9CYAN</name>
<sequence length="143" mass="16511">MLEQVNYQNQLLAIILLHRFQGTGIHFFTPNELSQQLAYMHHPIGKIIEPHVHNPVLREVTYTQEVLFIKKGKLRVDFYNDHQQYLESRILESGDVILLVTGGHGFEVLEEIEMIEVKQGPYVGEQDKTRFVGVSSNQAKIKL</sequence>
<dbReference type="InterPro" id="IPR011051">
    <property type="entry name" value="RmlC_Cupin_sf"/>
</dbReference>
<dbReference type="Proteomes" id="UP000618445">
    <property type="component" value="Unassembled WGS sequence"/>
</dbReference>
<evidence type="ECO:0000313" key="2">
    <source>
        <dbReference type="Proteomes" id="UP000618445"/>
    </source>
</evidence>
<dbReference type="RefSeq" id="WP_190581430.1">
    <property type="nucleotide sequence ID" value="NZ_CAWPQU010000047.1"/>
</dbReference>
<gene>
    <name evidence="1" type="ORF">H6G05_21615</name>
</gene>
<evidence type="ECO:0000313" key="1">
    <source>
        <dbReference type="EMBL" id="MBD2319425.1"/>
    </source>
</evidence>
<reference evidence="1 2" key="1">
    <citation type="journal article" date="2020" name="ISME J.">
        <title>Comparative genomics reveals insights into cyanobacterial evolution and habitat adaptation.</title>
        <authorList>
            <person name="Chen M.Y."/>
            <person name="Teng W.K."/>
            <person name="Zhao L."/>
            <person name="Hu C.X."/>
            <person name="Zhou Y.K."/>
            <person name="Han B.P."/>
            <person name="Song L.R."/>
            <person name="Shu W.S."/>
        </authorList>
    </citation>
    <scope>NUCLEOTIDE SEQUENCE [LARGE SCALE GENOMIC DNA]</scope>
    <source>
        <strain evidence="1 2">FACHB-1050</strain>
    </source>
</reference>
<comment type="caution">
    <text evidence="1">The sequence shown here is derived from an EMBL/GenBank/DDBJ whole genome shotgun (WGS) entry which is preliminary data.</text>
</comment>
<dbReference type="SUPFAM" id="SSF51182">
    <property type="entry name" value="RmlC-like cupins"/>
    <property type="match status" value="1"/>
</dbReference>
<keyword evidence="2" id="KW-1185">Reference proteome</keyword>
<evidence type="ECO:0008006" key="3">
    <source>
        <dbReference type="Google" id="ProtNLM"/>
    </source>
</evidence>
<organism evidence="1 2">
    <name type="scientific">Phormidium tenue FACHB-1050</name>
    <dbReference type="NCBI Taxonomy" id="2692857"/>
    <lineage>
        <taxon>Bacteria</taxon>
        <taxon>Bacillati</taxon>
        <taxon>Cyanobacteriota</taxon>
        <taxon>Cyanophyceae</taxon>
        <taxon>Oscillatoriophycideae</taxon>
        <taxon>Oscillatoriales</taxon>
        <taxon>Oscillatoriaceae</taxon>
        <taxon>Phormidium</taxon>
    </lineage>
</organism>
<accession>A0ABR8CHA0</accession>